<dbReference type="SMART" id="SM00717">
    <property type="entry name" value="SANT"/>
    <property type="match status" value="3"/>
</dbReference>
<dbReference type="InterPro" id="IPR017884">
    <property type="entry name" value="SANT_dom"/>
</dbReference>
<feature type="compositionally biased region" description="Low complexity" evidence="1">
    <location>
        <begin position="1287"/>
        <end position="1296"/>
    </location>
</feature>
<dbReference type="Pfam" id="PF00249">
    <property type="entry name" value="Myb_DNA-binding"/>
    <property type="match status" value="2"/>
</dbReference>
<feature type="compositionally biased region" description="Low complexity" evidence="1">
    <location>
        <begin position="297"/>
        <end position="316"/>
    </location>
</feature>
<organism evidence="5 6">
    <name type="scientific">Choanephora cucurbitarum</name>
    <dbReference type="NCBI Taxonomy" id="101091"/>
    <lineage>
        <taxon>Eukaryota</taxon>
        <taxon>Fungi</taxon>
        <taxon>Fungi incertae sedis</taxon>
        <taxon>Mucoromycota</taxon>
        <taxon>Mucoromycotina</taxon>
        <taxon>Mucoromycetes</taxon>
        <taxon>Mucorales</taxon>
        <taxon>Mucorineae</taxon>
        <taxon>Choanephoraceae</taxon>
        <taxon>Choanephoroideae</taxon>
        <taxon>Choanephora</taxon>
    </lineage>
</organism>
<evidence type="ECO:0000259" key="4">
    <source>
        <dbReference type="PROSITE" id="PS51294"/>
    </source>
</evidence>
<feature type="region of interest" description="Disordered" evidence="1">
    <location>
        <begin position="1243"/>
        <end position="1262"/>
    </location>
</feature>
<feature type="region of interest" description="Disordered" evidence="1">
    <location>
        <begin position="1089"/>
        <end position="1144"/>
    </location>
</feature>
<evidence type="ECO:0000313" key="5">
    <source>
        <dbReference type="EMBL" id="OBZ90590.1"/>
    </source>
</evidence>
<feature type="compositionally biased region" description="Polar residues" evidence="1">
    <location>
        <begin position="1095"/>
        <end position="1107"/>
    </location>
</feature>
<dbReference type="PROSITE" id="PS50090">
    <property type="entry name" value="MYB_LIKE"/>
    <property type="match status" value="1"/>
</dbReference>
<dbReference type="InterPro" id="IPR017930">
    <property type="entry name" value="Myb_dom"/>
</dbReference>
<feature type="compositionally biased region" description="Basic and acidic residues" evidence="1">
    <location>
        <begin position="84"/>
        <end position="97"/>
    </location>
</feature>
<feature type="region of interest" description="Disordered" evidence="1">
    <location>
        <begin position="1278"/>
        <end position="1366"/>
    </location>
</feature>
<feature type="compositionally biased region" description="Pro residues" evidence="1">
    <location>
        <begin position="1323"/>
        <end position="1332"/>
    </location>
</feature>
<feature type="compositionally biased region" description="Low complexity" evidence="1">
    <location>
        <begin position="861"/>
        <end position="880"/>
    </location>
</feature>
<evidence type="ECO:0000259" key="3">
    <source>
        <dbReference type="PROSITE" id="PS51293"/>
    </source>
</evidence>
<feature type="compositionally biased region" description="Basic and acidic residues" evidence="1">
    <location>
        <begin position="345"/>
        <end position="366"/>
    </location>
</feature>
<evidence type="ECO:0008006" key="7">
    <source>
        <dbReference type="Google" id="ProtNLM"/>
    </source>
</evidence>
<feature type="compositionally biased region" description="Pro residues" evidence="1">
    <location>
        <begin position="273"/>
        <end position="296"/>
    </location>
</feature>
<feature type="compositionally biased region" description="Basic and acidic residues" evidence="1">
    <location>
        <begin position="229"/>
        <end position="272"/>
    </location>
</feature>
<feature type="compositionally biased region" description="Low complexity" evidence="1">
    <location>
        <begin position="1025"/>
        <end position="1038"/>
    </location>
</feature>
<comment type="caution">
    <text evidence="5">The sequence shown here is derived from an EMBL/GenBank/DDBJ whole genome shotgun (WGS) entry which is preliminary data.</text>
</comment>
<feature type="region of interest" description="Disordered" evidence="1">
    <location>
        <begin position="1021"/>
        <end position="1053"/>
    </location>
</feature>
<dbReference type="PANTHER" id="PTHR13992">
    <property type="entry name" value="NUCLEAR RECEPTOR CO-REPRESSOR RELATED NCOR"/>
    <property type="match status" value="1"/>
</dbReference>
<evidence type="ECO:0000259" key="2">
    <source>
        <dbReference type="PROSITE" id="PS50090"/>
    </source>
</evidence>
<feature type="region of interest" description="Disordered" evidence="1">
    <location>
        <begin position="948"/>
        <end position="969"/>
    </location>
</feature>
<name>A0A1C7NNN4_9FUNG</name>
<feature type="compositionally biased region" description="Basic and acidic residues" evidence="1">
    <location>
        <begin position="1"/>
        <end position="45"/>
    </location>
</feature>
<dbReference type="SUPFAM" id="SSF46689">
    <property type="entry name" value="Homeodomain-like"/>
    <property type="match status" value="3"/>
</dbReference>
<feature type="compositionally biased region" description="Polar residues" evidence="1">
    <location>
        <begin position="180"/>
        <end position="194"/>
    </location>
</feature>
<feature type="compositionally biased region" description="Basic and acidic residues" evidence="1">
    <location>
        <begin position="167"/>
        <end position="179"/>
    </location>
</feature>
<sequence length="1401" mass="158895">MDWRDRERDRDRERERERDRERDRERRYRDDDRRRDYERRRDGYMRYDSSYGGSLNYQIPPFGDSYRPDRDRDMPPSPSSHLPYYERDRLDDRDFYRRVTNTNNDYDNRYRNTPSNSTMVNNNNASSSNPVTTNTTTTNNNNNNAVNNNTATPIRTGPLNRPSWSSNKERMLDRDRPERISTNLDIRSGRTSPVTPKERSAETVKPEDKKEEIEAEQLNKSMDIDDPMIEAKDTKSSTVSEKDETEAKPSENEQEQDSTHELEEGETEDKRPQTPPPPPPSQQQPPQPQQAAPIPPASSSSSSSSPPLPISTEPESTMTQEQIVERIDDIENQITMYEEMLENATKLEENSTREDVEMTDADKENVNGDADEEEEKTAADNKEEAKKQALQAMEDEPSSQSGLVDFTDTSVMRKRPQLLINQLRSKNDELEDELYEKILQDNRNTARAHSGMINGLWQGKKEQEEDWSDEENWSKPLYQSIEDYPCIKENTARFDKLRINVSHTLHSQKTALKKKERRLKNEYKALHEQWTRKNLALDIRRNEERKLSDRYNGYRSSSRQQRERPEEYVDNIIFTSGAPDALRFKNDGASTPYGIYTSDAARSEAELLEIIQSLESAEMRNPESRAKKTTATIPPMILDERERLRTFDDRSGLVKDPLTYYHTGPDTGDIWNQQEVTTFMESYMMYPKQFERIAMAVGTKTACQCVLFYYRKKKKIDFKALMKKGRRGKTTKHRDRIAAAIRAVTGDSINPRKAKSKGSALMADIGEAQVSRKAKEKDAAERKTRELRDLEQANAYWDGVAERKKSKRPSSIGTSSNSNTNAVANNNVATTVSSVSTTTAATTAQAGQTNTNATPVATTTAVTPTNATAPTTATATTATALPTGPASSASDDTDMMLQQIQPERRRTHSAGTNQQRRKGRLPREPMTTDVVLPNEPLHKRRTEETILPDEPEMPVTGSDDKQSNASTKWSEREKELAVEGFKKHGRDFTQVAGMVKTKTEEQCRNFYHNFKRKFGPNAFQEDESATLQQASSSAVASQPVLPQHPPSTQPAINQDISTLSGRTDLKAEEEDAAAALVGMFQMGANTPREEANKTLAPSRSRTPSNSVFEKGLPVINAPSPILSEPSSSAIQQKRRRVRSASNRSEILEDASTEWASDSDYSNPRLGGRKLGRTNILASESSKRPAYSSYWSVSERNDFQRYLAMYGRDWDKVANAMKSKTVIQVRNFYTNNEEKMHLKELVDRHYSRQQQPSSQPPPQQDTLRTSYEKNHFQALQSFPFPAPIPEQSNSLQSSPSSKNVALPPSSSASSSSYPTGPRPNYYTSPPPTQPHPSLPVSSNPDVYDNRNYAPSPMQQQKPSITKPPATQPAVTKATNINIQYHPLRLHLPVQWLDLPFQMILVI</sequence>
<feature type="domain" description="SANT" evidence="3">
    <location>
        <begin position="666"/>
        <end position="717"/>
    </location>
</feature>
<dbReference type="GO" id="GO:0034967">
    <property type="term" value="C:Set3 complex"/>
    <property type="evidence" value="ECO:0007669"/>
    <property type="project" value="TreeGrafter"/>
</dbReference>
<dbReference type="InterPro" id="IPR009057">
    <property type="entry name" value="Homeodomain-like_sf"/>
</dbReference>
<feature type="domain" description="HTH myb-type" evidence="4">
    <location>
        <begin position="968"/>
        <end position="1015"/>
    </location>
</feature>
<dbReference type="InterPro" id="IPR001005">
    <property type="entry name" value="SANT/Myb"/>
</dbReference>
<accession>A0A1C7NNN4</accession>
<dbReference type="Proteomes" id="UP000093000">
    <property type="component" value="Unassembled WGS sequence"/>
</dbReference>
<evidence type="ECO:0000313" key="6">
    <source>
        <dbReference type="Proteomes" id="UP000093000"/>
    </source>
</evidence>
<feature type="domain" description="SANT" evidence="3">
    <location>
        <begin position="964"/>
        <end position="1015"/>
    </location>
</feature>
<feature type="compositionally biased region" description="Polar residues" evidence="1">
    <location>
        <begin position="885"/>
        <end position="901"/>
    </location>
</feature>
<proteinExistence type="predicted"/>
<feature type="region of interest" description="Disordered" evidence="1">
    <location>
        <begin position="861"/>
        <end position="928"/>
    </location>
</feature>
<keyword evidence="6" id="KW-1185">Reference proteome</keyword>
<feature type="compositionally biased region" description="Basic and acidic residues" evidence="1">
    <location>
        <begin position="376"/>
        <end position="387"/>
    </location>
</feature>
<dbReference type="STRING" id="101091.A0A1C7NNN4"/>
<reference evidence="5 6" key="1">
    <citation type="submission" date="2016-03" db="EMBL/GenBank/DDBJ databases">
        <title>Choanephora cucurbitarum.</title>
        <authorList>
            <person name="Min B."/>
            <person name="Park H."/>
            <person name="Park J.-H."/>
            <person name="Shin H.-D."/>
            <person name="Choi I.-G."/>
        </authorList>
    </citation>
    <scope>NUCLEOTIDE SEQUENCE [LARGE SCALE GENOMIC DNA]</scope>
    <source>
        <strain evidence="5 6">KUS-F28377</strain>
    </source>
</reference>
<dbReference type="CDD" id="cd00167">
    <property type="entry name" value="SANT"/>
    <property type="match status" value="3"/>
</dbReference>
<feature type="domain" description="Myb-like" evidence="2">
    <location>
        <begin position="961"/>
        <end position="1011"/>
    </location>
</feature>
<dbReference type="Gene3D" id="1.10.10.60">
    <property type="entry name" value="Homeodomain-like"/>
    <property type="match status" value="1"/>
</dbReference>
<feature type="compositionally biased region" description="Low complexity" evidence="1">
    <location>
        <begin position="98"/>
        <end position="153"/>
    </location>
</feature>
<dbReference type="InParanoid" id="A0A1C7NNN4"/>
<dbReference type="Gene3D" id="1.20.58.1880">
    <property type="match status" value="2"/>
</dbReference>
<dbReference type="OrthoDB" id="10258692at2759"/>
<dbReference type="PANTHER" id="PTHR13992:SF39">
    <property type="entry name" value="SMRTER, ISOFORM G"/>
    <property type="match status" value="1"/>
</dbReference>
<evidence type="ECO:0000256" key="1">
    <source>
        <dbReference type="SAM" id="MobiDB-lite"/>
    </source>
</evidence>
<feature type="compositionally biased region" description="Basic and acidic residues" evidence="1">
    <location>
        <begin position="196"/>
        <end position="212"/>
    </location>
</feature>
<feature type="domain" description="SANT" evidence="3">
    <location>
        <begin position="1185"/>
        <end position="1236"/>
    </location>
</feature>
<feature type="region of interest" description="Disordered" evidence="1">
    <location>
        <begin position="798"/>
        <end position="825"/>
    </location>
</feature>
<protein>
    <recommendedName>
        <fullName evidence="7">Nuclear receptor corepressor 1</fullName>
    </recommendedName>
</protein>
<dbReference type="PROSITE" id="PS51293">
    <property type="entry name" value="SANT"/>
    <property type="match status" value="3"/>
</dbReference>
<dbReference type="InterPro" id="IPR051571">
    <property type="entry name" value="N-CoR_corepressor"/>
</dbReference>
<dbReference type="PROSITE" id="PS51294">
    <property type="entry name" value="HTH_MYB"/>
    <property type="match status" value="1"/>
</dbReference>
<dbReference type="EMBL" id="LUGH01000042">
    <property type="protein sequence ID" value="OBZ90590.1"/>
    <property type="molecule type" value="Genomic_DNA"/>
</dbReference>
<dbReference type="GO" id="GO:0006357">
    <property type="term" value="P:regulation of transcription by RNA polymerase II"/>
    <property type="evidence" value="ECO:0007669"/>
    <property type="project" value="TreeGrafter"/>
</dbReference>
<feature type="region of interest" description="Disordered" evidence="1">
    <location>
        <begin position="1"/>
        <end position="403"/>
    </location>
</feature>
<feature type="compositionally biased region" description="Low complexity" evidence="1">
    <location>
        <begin position="814"/>
        <end position="825"/>
    </location>
</feature>
<gene>
    <name evidence="5" type="ORF">A0J61_01370</name>
</gene>